<organism evidence="1 2">
    <name type="scientific">Candidatus Methylomirabilis limnetica</name>
    <dbReference type="NCBI Taxonomy" id="2033718"/>
    <lineage>
        <taxon>Bacteria</taxon>
        <taxon>Candidatus Methylomirabilota</taxon>
        <taxon>Candidatus Methylomirabilia</taxon>
        <taxon>Candidatus Methylomirabilales</taxon>
        <taxon>Candidatus Methylomirabilaceae</taxon>
        <taxon>Candidatus Methylomirabilis</taxon>
    </lineage>
</organism>
<reference evidence="2" key="2">
    <citation type="journal article" date="2018" name="Environ. Microbiol.">
        <title>Bloom of a denitrifying methanotroph, 'Candidatus Methylomirabilis limnetica', in a deep stratified lake.</title>
        <authorList>
            <person name="Graf J.S."/>
            <person name="Mayr M.J."/>
            <person name="Marchant H.K."/>
            <person name="Tienken D."/>
            <person name="Hach P.F."/>
            <person name="Brand A."/>
            <person name="Schubert C.J."/>
            <person name="Kuypers M.M."/>
            <person name="Milucka J."/>
        </authorList>
    </citation>
    <scope>NUCLEOTIDE SEQUENCE [LARGE SCALE GENOMIC DNA]</scope>
    <source>
        <strain evidence="2">Zug</strain>
    </source>
</reference>
<dbReference type="InterPro" id="IPR035093">
    <property type="entry name" value="RelE/ParE_toxin_dom_sf"/>
</dbReference>
<dbReference type="EMBL" id="NVQC01000008">
    <property type="protein sequence ID" value="PTL37155.1"/>
    <property type="molecule type" value="Genomic_DNA"/>
</dbReference>
<dbReference type="Proteomes" id="UP000241436">
    <property type="component" value="Unassembled WGS sequence"/>
</dbReference>
<keyword evidence="2" id="KW-1185">Reference proteome</keyword>
<protein>
    <submittedName>
        <fullName evidence="1">Plasmid maintenance system killer</fullName>
    </submittedName>
</protein>
<dbReference type="PANTHER" id="PTHR40266:SF2">
    <property type="entry name" value="TOXIN HIGB-1"/>
    <property type="match status" value="1"/>
</dbReference>
<proteinExistence type="predicted"/>
<sequence length="93" mass="10989">MIRSFTDAETKRFYATGKSRRFPPAIQMRSAMRLTQLNGATRIEDLRLPPSNRLEALKHDRAGQWSIRINDRWRVCFRFESGDAFDVEIVDYH</sequence>
<dbReference type="Pfam" id="PF05015">
    <property type="entry name" value="HigB-like_toxin"/>
    <property type="match status" value="1"/>
</dbReference>
<accession>A0A2T4U1C5</accession>
<dbReference type="OrthoDB" id="9801102at2"/>
<dbReference type="SUPFAM" id="SSF143011">
    <property type="entry name" value="RelE-like"/>
    <property type="match status" value="1"/>
</dbReference>
<gene>
    <name evidence="1" type="ORF">CLG94_00925</name>
</gene>
<dbReference type="PANTHER" id="PTHR40266">
    <property type="entry name" value="TOXIN HIGB-1"/>
    <property type="match status" value="1"/>
</dbReference>
<dbReference type="RefSeq" id="WP_107561060.1">
    <property type="nucleotide sequence ID" value="NZ_NVQC01000008.1"/>
</dbReference>
<comment type="caution">
    <text evidence="1">The sequence shown here is derived from an EMBL/GenBank/DDBJ whole genome shotgun (WGS) entry which is preliminary data.</text>
</comment>
<dbReference type="Gene3D" id="3.30.2310.20">
    <property type="entry name" value="RelE-like"/>
    <property type="match status" value="1"/>
</dbReference>
<evidence type="ECO:0000313" key="1">
    <source>
        <dbReference type="EMBL" id="PTL37155.1"/>
    </source>
</evidence>
<reference evidence="1 2" key="1">
    <citation type="submission" date="2017-09" db="EMBL/GenBank/DDBJ databases">
        <title>Bloom of a denitrifying methanotroph, Candidatus Methylomirabilis limnetica, in a deep stratified lake.</title>
        <authorList>
            <person name="Graf J.S."/>
            <person name="Marchant H.K."/>
            <person name="Tienken D."/>
            <person name="Hach P.F."/>
            <person name="Brand A."/>
            <person name="Schubert C.J."/>
            <person name="Kuypers M.M."/>
            <person name="Milucka J."/>
        </authorList>
    </citation>
    <scope>NUCLEOTIDE SEQUENCE [LARGE SCALE GENOMIC DNA]</scope>
    <source>
        <strain evidence="1 2">Zug</strain>
    </source>
</reference>
<evidence type="ECO:0000313" key="2">
    <source>
        <dbReference type="Proteomes" id="UP000241436"/>
    </source>
</evidence>
<name>A0A2T4U1C5_9BACT</name>
<dbReference type="AlphaFoldDB" id="A0A2T4U1C5"/>
<dbReference type="InterPro" id="IPR007711">
    <property type="entry name" value="HigB-1"/>
</dbReference>